<dbReference type="PROSITE" id="PS50878">
    <property type="entry name" value="RT_POL"/>
    <property type="match status" value="1"/>
</dbReference>
<comment type="caution">
    <text evidence="2">The sequence shown here is derived from an EMBL/GenBank/DDBJ whole genome shotgun (WGS) entry which is preliminary data.</text>
</comment>
<dbReference type="SUPFAM" id="SSF56672">
    <property type="entry name" value="DNA/RNA polymerases"/>
    <property type="match status" value="1"/>
</dbReference>
<dbReference type="GO" id="GO:0003964">
    <property type="term" value="F:RNA-directed DNA polymerase activity"/>
    <property type="evidence" value="ECO:0007669"/>
    <property type="project" value="UniProtKB-KW"/>
</dbReference>
<evidence type="ECO:0000259" key="1">
    <source>
        <dbReference type="PROSITE" id="PS50878"/>
    </source>
</evidence>
<keyword evidence="3" id="KW-1185">Reference proteome</keyword>
<name>A0ABW5CAB3_9PROT</name>
<sequence>MSVLNYTQKFQLGNGKFVYVQEGKCRDNGQKLIQWCLRRWKPPGHYFHYQDGGHVAAIKIHLKSQYFARADLERFFWHVTRNKVVRALKRIGVRYSDAYEYAVNATVADKGRYFLPFGFVESPYLATICLDKSKLGLAFRELMGKGIKLSVYVDDVILSGDDRAELEEALELIGRVGSEVGFPLNATKVQRAGPEVSAFNIEAGTGRMAVTDHRMREFEAAVLEAGDGPRSRAIIAYVSTVNRDQSEALAELIGV</sequence>
<feature type="domain" description="Reverse transcriptase" evidence="1">
    <location>
        <begin position="1"/>
        <end position="223"/>
    </location>
</feature>
<protein>
    <submittedName>
        <fullName evidence="2">Reverse transcriptase domain-containing protein</fullName>
    </submittedName>
</protein>
<keyword evidence="2" id="KW-0695">RNA-directed DNA polymerase</keyword>
<dbReference type="EMBL" id="JBHUIY010000018">
    <property type="protein sequence ID" value="MFD2234229.1"/>
    <property type="molecule type" value="Genomic_DNA"/>
</dbReference>
<dbReference type="InterPro" id="IPR043502">
    <property type="entry name" value="DNA/RNA_pol_sf"/>
</dbReference>
<proteinExistence type="predicted"/>
<evidence type="ECO:0000313" key="2">
    <source>
        <dbReference type="EMBL" id="MFD2234229.1"/>
    </source>
</evidence>
<keyword evidence="2" id="KW-0808">Transferase</keyword>
<dbReference type="Gene3D" id="3.30.70.270">
    <property type="match status" value="1"/>
</dbReference>
<dbReference type="RefSeq" id="WP_377316241.1">
    <property type="nucleotide sequence ID" value="NZ_JBHUIY010000018.1"/>
</dbReference>
<gene>
    <name evidence="2" type="ORF">ACFSNB_10465</name>
</gene>
<organism evidence="2 3">
    <name type="scientific">Phaeospirillum tilakii</name>
    <dbReference type="NCBI Taxonomy" id="741673"/>
    <lineage>
        <taxon>Bacteria</taxon>
        <taxon>Pseudomonadati</taxon>
        <taxon>Pseudomonadota</taxon>
        <taxon>Alphaproteobacteria</taxon>
        <taxon>Rhodospirillales</taxon>
        <taxon>Rhodospirillaceae</taxon>
        <taxon>Phaeospirillum</taxon>
    </lineage>
</organism>
<dbReference type="Pfam" id="PF00078">
    <property type="entry name" value="RVT_1"/>
    <property type="match status" value="1"/>
</dbReference>
<accession>A0ABW5CAB3</accession>
<reference evidence="3" key="1">
    <citation type="journal article" date="2019" name="Int. J. Syst. Evol. Microbiol.">
        <title>The Global Catalogue of Microorganisms (GCM) 10K type strain sequencing project: providing services to taxonomists for standard genome sequencing and annotation.</title>
        <authorList>
            <consortium name="The Broad Institute Genomics Platform"/>
            <consortium name="The Broad Institute Genome Sequencing Center for Infectious Disease"/>
            <person name="Wu L."/>
            <person name="Ma J."/>
        </authorList>
    </citation>
    <scope>NUCLEOTIDE SEQUENCE [LARGE SCALE GENOMIC DNA]</scope>
    <source>
        <strain evidence="3">KCTC 15012</strain>
    </source>
</reference>
<dbReference type="InterPro" id="IPR000477">
    <property type="entry name" value="RT_dom"/>
</dbReference>
<keyword evidence="2" id="KW-0548">Nucleotidyltransferase</keyword>
<evidence type="ECO:0000313" key="3">
    <source>
        <dbReference type="Proteomes" id="UP001597296"/>
    </source>
</evidence>
<dbReference type="Proteomes" id="UP001597296">
    <property type="component" value="Unassembled WGS sequence"/>
</dbReference>
<dbReference type="InterPro" id="IPR043128">
    <property type="entry name" value="Rev_trsase/Diguanyl_cyclase"/>
</dbReference>